<dbReference type="Pfam" id="PF02604">
    <property type="entry name" value="PhdYeFM_antitox"/>
    <property type="match status" value="1"/>
</dbReference>
<dbReference type="RefSeq" id="WP_100922695.1">
    <property type="nucleotide sequence ID" value="NZ_CP020371.1"/>
</dbReference>
<name>A0A2K8UHL2_9GAMM</name>
<accession>A0A2K8UHL2</accession>
<dbReference type="InterPro" id="IPR036165">
    <property type="entry name" value="YefM-like_sf"/>
</dbReference>
<geneLocation type="plasmid" evidence="4">
    <name>pts417</name>
</geneLocation>
<reference evidence="3 4" key="1">
    <citation type="submission" date="2017-03" db="EMBL/GenBank/DDBJ databases">
        <title>Complete genome sequence of Candidatus 'Thiodictyon syntrophicum' sp. nov. strain Cad16T, a photolithoautotroph purple sulfur bacterium isolated from an alpine meromictic lake.</title>
        <authorList>
            <person name="Luedin S.M."/>
            <person name="Pothier J.F."/>
            <person name="Danza F."/>
            <person name="Storelli N."/>
            <person name="Wittwer M."/>
            <person name="Tonolla M."/>
        </authorList>
    </citation>
    <scope>NUCLEOTIDE SEQUENCE [LARGE SCALE GENOMIC DNA]</scope>
    <source>
        <strain evidence="3 4">Cad16T</strain>
        <plasmid evidence="4">Plasmid pts417</plasmid>
    </source>
</reference>
<dbReference type="AlphaFoldDB" id="A0A2K8UHL2"/>
<dbReference type="KEGG" id="tsy:THSYN_29315"/>
<sequence length="42" mass="4782">MITVSSVEFQRNFGRYQDVALTEPVAVTRNGRDRLVLLSVDE</sequence>
<evidence type="ECO:0000313" key="3">
    <source>
        <dbReference type="EMBL" id="AUB85040.1"/>
    </source>
</evidence>
<gene>
    <name evidence="3" type="ORF">THSYN_29315</name>
</gene>
<dbReference type="Gene3D" id="3.40.1620.10">
    <property type="entry name" value="YefM-like domain"/>
    <property type="match status" value="1"/>
</dbReference>
<comment type="similarity">
    <text evidence="1 2">Belongs to the phD/YefM antitoxin family.</text>
</comment>
<evidence type="ECO:0000256" key="2">
    <source>
        <dbReference type="RuleBase" id="RU362080"/>
    </source>
</evidence>
<proteinExistence type="inferred from homology"/>
<dbReference type="EMBL" id="CP020371">
    <property type="protein sequence ID" value="AUB85040.1"/>
    <property type="molecule type" value="Genomic_DNA"/>
</dbReference>
<organism evidence="3 4">
    <name type="scientific">Candidatus Thiodictyon syntrophicum</name>
    <dbReference type="NCBI Taxonomy" id="1166950"/>
    <lineage>
        <taxon>Bacteria</taxon>
        <taxon>Pseudomonadati</taxon>
        <taxon>Pseudomonadota</taxon>
        <taxon>Gammaproteobacteria</taxon>
        <taxon>Chromatiales</taxon>
        <taxon>Chromatiaceae</taxon>
        <taxon>Thiodictyon</taxon>
    </lineage>
</organism>
<dbReference type="Proteomes" id="UP000232638">
    <property type="component" value="Plasmid pTs417"/>
</dbReference>
<keyword evidence="3" id="KW-0614">Plasmid</keyword>
<evidence type="ECO:0000313" key="4">
    <source>
        <dbReference type="Proteomes" id="UP000232638"/>
    </source>
</evidence>
<keyword evidence="4" id="KW-1185">Reference proteome</keyword>
<dbReference type="InterPro" id="IPR006442">
    <property type="entry name" value="Antitoxin_Phd/YefM"/>
</dbReference>
<dbReference type="OrthoDB" id="165038at2"/>
<evidence type="ECO:0000256" key="1">
    <source>
        <dbReference type="ARBA" id="ARBA00009981"/>
    </source>
</evidence>
<comment type="function">
    <text evidence="2">Antitoxin component of a type II toxin-antitoxin (TA) system.</text>
</comment>
<dbReference type="SUPFAM" id="SSF143120">
    <property type="entry name" value="YefM-like"/>
    <property type="match status" value="1"/>
</dbReference>
<protein>
    <recommendedName>
        <fullName evidence="2">Antitoxin</fullName>
    </recommendedName>
</protein>